<evidence type="ECO:0000313" key="2">
    <source>
        <dbReference type="Proteomes" id="UP000276133"/>
    </source>
</evidence>
<organism evidence="1 2">
    <name type="scientific">Brachionus plicatilis</name>
    <name type="common">Marine rotifer</name>
    <name type="synonym">Brachionus muelleri</name>
    <dbReference type="NCBI Taxonomy" id="10195"/>
    <lineage>
        <taxon>Eukaryota</taxon>
        <taxon>Metazoa</taxon>
        <taxon>Spiralia</taxon>
        <taxon>Gnathifera</taxon>
        <taxon>Rotifera</taxon>
        <taxon>Eurotatoria</taxon>
        <taxon>Monogononta</taxon>
        <taxon>Pseudotrocha</taxon>
        <taxon>Ploima</taxon>
        <taxon>Brachionidae</taxon>
        <taxon>Brachionus</taxon>
    </lineage>
</organism>
<dbReference type="EMBL" id="REGN01003141">
    <property type="protein sequence ID" value="RNA24353.1"/>
    <property type="molecule type" value="Genomic_DNA"/>
</dbReference>
<comment type="caution">
    <text evidence="1">The sequence shown here is derived from an EMBL/GenBank/DDBJ whole genome shotgun (WGS) entry which is preliminary data.</text>
</comment>
<dbReference type="Proteomes" id="UP000276133">
    <property type="component" value="Unassembled WGS sequence"/>
</dbReference>
<gene>
    <name evidence="1" type="ORF">BpHYR1_007449</name>
</gene>
<reference evidence="1 2" key="1">
    <citation type="journal article" date="2018" name="Sci. Rep.">
        <title>Genomic signatures of local adaptation to the degree of environmental predictability in rotifers.</title>
        <authorList>
            <person name="Franch-Gras L."/>
            <person name="Hahn C."/>
            <person name="Garcia-Roger E.M."/>
            <person name="Carmona M.J."/>
            <person name="Serra M."/>
            <person name="Gomez A."/>
        </authorList>
    </citation>
    <scope>NUCLEOTIDE SEQUENCE [LARGE SCALE GENOMIC DNA]</scope>
    <source>
        <strain evidence="1">HYR1</strain>
    </source>
</reference>
<evidence type="ECO:0000313" key="1">
    <source>
        <dbReference type="EMBL" id="RNA24353.1"/>
    </source>
</evidence>
<accession>A0A3M7RL95</accession>
<keyword evidence="2" id="KW-1185">Reference proteome</keyword>
<dbReference type="AlphaFoldDB" id="A0A3M7RL95"/>
<proteinExistence type="predicted"/>
<sequence>MRILLDDVDFENIDIFYRYSLSMSEKDKKSQNLIKFLNFYLFLNIGFDNENCKEDWMVNELSIGGGQVMVKCICTSECSTYLCSCRSCRNIN</sequence>
<name>A0A3M7RL95_BRAPC</name>
<protein>
    <submittedName>
        <fullName evidence="1">Uncharacterized protein</fullName>
    </submittedName>
</protein>